<organism evidence="8 9">
    <name type="scientific">Operophtera brumata</name>
    <name type="common">Winter moth</name>
    <name type="synonym">Phalaena brumata</name>
    <dbReference type="NCBI Taxonomy" id="104452"/>
    <lineage>
        <taxon>Eukaryota</taxon>
        <taxon>Metazoa</taxon>
        <taxon>Ecdysozoa</taxon>
        <taxon>Arthropoda</taxon>
        <taxon>Hexapoda</taxon>
        <taxon>Insecta</taxon>
        <taxon>Pterygota</taxon>
        <taxon>Neoptera</taxon>
        <taxon>Endopterygota</taxon>
        <taxon>Lepidoptera</taxon>
        <taxon>Glossata</taxon>
        <taxon>Ditrysia</taxon>
        <taxon>Geometroidea</taxon>
        <taxon>Geometridae</taxon>
        <taxon>Larentiinae</taxon>
        <taxon>Operophtera</taxon>
    </lineage>
</organism>
<dbReference type="InterPro" id="IPR002018">
    <property type="entry name" value="CarbesteraseB"/>
</dbReference>
<dbReference type="ESTHER" id="9neop-a0a0l7led6.2">
    <property type="family name" value="Carb_B_Arthropoda"/>
</dbReference>
<evidence type="ECO:0000256" key="4">
    <source>
        <dbReference type="ARBA" id="ARBA00023157"/>
    </source>
</evidence>
<dbReference type="STRING" id="104452.A0A0L7LED6"/>
<feature type="domain" description="Carboxylesterase type B" evidence="7">
    <location>
        <begin position="2"/>
        <end position="164"/>
    </location>
</feature>
<comment type="caution">
    <text evidence="8">The sequence shown here is derived from an EMBL/GenBank/DDBJ whole genome shotgun (WGS) entry which is preliminary data.</text>
</comment>
<dbReference type="SUPFAM" id="SSF53474">
    <property type="entry name" value="alpha/beta-Hydrolases"/>
    <property type="match status" value="2"/>
</dbReference>
<dbReference type="InterPro" id="IPR019826">
    <property type="entry name" value="Carboxylesterase_B_AS"/>
</dbReference>
<dbReference type="PANTHER" id="PTHR43142">
    <property type="entry name" value="CARBOXYLIC ESTER HYDROLASE"/>
    <property type="match status" value="1"/>
</dbReference>
<name>A0A0L7LED6_OPEBR</name>
<dbReference type="Proteomes" id="UP000037510">
    <property type="component" value="Unassembled WGS sequence"/>
</dbReference>
<reference evidence="8 9" key="1">
    <citation type="journal article" date="2015" name="Genome Biol. Evol.">
        <title>The genome of winter moth (Operophtera brumata) provides a genomic perspective on sexual dimorphism and phenology.</title>
        <authorList>
            <person name="Derks M.F."/>
            <person name="Smit S."/>
            <person name="Salis L."/>
            <person name="Schijlen E."/>
            <person name="Bossers A."/>
            <person name="Mateman C."/>
            <person name="Pijl A.S."/>
            <person name="de Ridder D."/>
            <person name="Groenen M.A."/>
            <person name="Visser M.E."/>
            <person name="Megens H.J."/>
        </authorList>
    </citation>
    <scope>NUCLEOTIDE SEQUENCE [LARGE SCALE GENOMIC DNA]</scope>
    <source>
        <strain evidence="8">WM2013NL</strain>
        <tissue evidence="8">Head and thorax</tissue>
    </source>
</reference>
<protein>
    <recommendedName>
        <fullName evidence="6">Carboxylic ester hydrolase</fullName>
        <ecNumber evidence="6">3.1.1.-</ecNumber>
    </recommendedName>
</protein>
<keyword evidence="2" id="KW-0719">Serine esterase</keyword>
<evidence type="ECO:0000256" key="2">
    <source>
        <dbReference type="ARBA" id="ARBA00022487"/>
    </source>
</evidence>
<keyword evidence="4" id="KW-1015">Disulfide bond</keyword>
<dbReference type="EMBL" id="JTDY01001549">
    <property type="protein sequence ID" value="KOB73566.1"/>
    <property type="molecule type" value="Genomic_DNA"/>
</dbReference>
<evidence type="ECO:0000259" key="7">
    <source>
        <dbReference type="Pfam" id="PF00135"/>
    </source>
</evidence>
<evidence type="ECO:0000313" key="9">
    <source>
        <dbReference type="Proteomes" id="UP000037510"/>
    </source>
</evidence>
<dbReference type="Pfam" id="PF00135">
    <property type="entry name" value="COesterase"/>
    <property type="match status" value="2"/>
</dbReference>
<comment type="similarity">
    <text evidence="1 6">Belongs to the type-B carboxylesterase/lipase family.</text>
</comment>
<dbReference type="PANTHER" id="PTHR43142:SF1">
    <property type="entry name" value="CARBOXYLIC ESTER HYDROLASE"/>
    <property type="match status" value="1"/>
</dbReference>
<evidence type="ECO:0000256" key="3">
    <source>
        <dbReference type="ARBA" id="ARBA00022801"/>
    </source>
</evidence>
<dbReference type="PROSITE" id="PS00122">
    <property type="entry name" value="CARBOXYLESTERASE_B_1"/>
    <property type="match status" value="1"/>
</dbReference>
<keyword evidence="5" id="KW-0325">Glycoprotein</keyword>
<accession>A0A0L7LED6</accession>
<dbReference type="EC" id="3.1.1.-" evidence="6"/>
<evidence type="ECO:0000313" key="8">
    <source>
        <dbReference type="EMBL" id="KOB73566.1"/>
    </source>
</evidence>
<dbReference type="Gene3D" id="3.40.50.1820">
    <property type="entry name" value="alpha/beta hydrolase"/>
    <property type="match status" value="2"/>
</dbReference>
<evidence type="ECO:0000256" key="6">
    <source>
        <dbReference type="RuleBase" id="RU361235"/>
    </source>
</evidence>
<feature type="domain" description="Carboxylesterase type B" evidence="7">
    <location>
        <begin position="210"/>
        <end position="668"/>
    </location>
</feature>
<keyword evidence="9" id="KW-1185">Reference proteome</keyword>
<dbReference type="InterPro" id="IPR029058">
    <property type="entry name" value="AB_hydrolase_fold"/>
</dbReference>
<dbReference type="AlphaFoldDB" id="A0A0L7LED6"/>
<evidence type="ECO:0000256" key="1">
    <source>
        <dbReference type="ARBA" id="ARBA00005964"/>
    </source>
</evidence>
<sequence>MPILIGNNNREGLMDLEDKENELLNENVFRDFLVNYFNLETEELNEMEDLLRHFYIGDESINEDSIWSVMDFNSDHKFNHNIARSIKNYLENGAKKIFHYIFSYNGARNFLKDRLKLNEHGAAHADEIGYLFDISYMKDEPTPEDQTVIDRITTMWSNFVKYGQAMFSVLPIVTMEGKCILLSIGVLFVLIKSAENVSRIDPLVDTKQSIPHPGFDGTFEAFDDSAICPQIDEISRNPIGNLNCLHLNVYVPNTASSNNRLPVMVWIHGGGFAMGFSGRDLYGPSYLVQHEVILVTLNYRVGPYGFMCLDTPDIPGNQGLKDQHLALKWIKNNIEAFGGDVNKITIFGESAGGVSVDLHLFYSEDNLFNQVIMQSGSALCPWGILDSDTSTPIKLAEHLGLKTDDVEDALSFLTTVDTKLVIAASDELDLIFRPCVEKDFDAVEKFIDDHPINLDLPRVKDIPILAGHNNAESLAWVMTRDPESQKNIIIDYLNQFLIFGNEETAEVEELLRHFYVGDEEINEVTVWSIIDFDSDFTFNHPMARSIQKHLENGATTIYQYVFSHNGGRNIGKHSLNITIGGAAHADELGYLFGPVFENEVPSPEDQIVIDRITKLWTNFAKYGNPTPETSDLLPVTWPQVSKDTSPYLNIDTELTVESRPFHARMAFWDLFYKLYFKAQRGYRDDSEF</sequence>
<dbReference type="GO" id="GO:0052689">
    <property type="term" value="F:carboxylic ester hydrolase activity"/>
    <property type="evidence" value="ECO:0007669"/>
    <property type="project" value="UniProtKB-KW"/>
</dbReference>
<gene>
    <name evidence="8" type="ORF">OBRU01_10550</name>
</gene>
<proteinExistence type="inferred from homology"/>
<keyword evidence="3 6" id="KW-0378">Hydrolase</keyword>
<evidence type="ECO:0000256" key="5">
    <source>
        <dbReference type="ARBA" id="ARBA00023180"/>
    </source>
</evidence>